<gene>
    <name evidence="1" type="ORF">DPMN_169491</name>
</gene>
<accession>A0A9D4DUR9</accession>
<sequence length="121" mass="13012">MAVCVTVQAEDGGYFSPAYLVFLGSRTGKMSAKQALSDGYSRKKFAKLHVVADGELQMTRDDSGLLVLTDSVSPELEIFSGQVLENGSQLHGFTSSYTLCVVAFAQETVDSAHRERKSSPG</sequence>
<dbReference type="EMBL" id="JAIWYP010000009">
    <property type="protein sequence ID" value="KAH3768279.1"/>
    <property type="molecule type" value="Genomic_DNA"/>
</dbReference>
<keyword evidence="2" id="KW-1185">Reference proteome</keyword>
<proteinExistence type="predicted"/>
<evidence type="ECO:0000313" key="1">
    <source>
        <dbReference type="EMBL" id="KAH3768279.1"/>
    </source>
</evidence>
<protein>
    <submittedName>
        <fullName evidence="1">Uncharacterized protein</fullName>
    </submittedName>
</protein>
<organism evidence="1 2">
    <name type="scientific">Dreissena polymorpha</name>
    <name type="common">Zebra mussel</name>
    <name type="synonym">Mytilus polymorpha</name>
    <dbReference type="NCBI Taxonomy" id="45954"/>
    <lineage>
        <taxon>Eukaryota</taxon>
        <taxon>Metazoa</taxon>
        <taxon>Spiralia</taxon>
        <taxon>Lophotrochozoa</taxon>
        <taxon>Mollusca</taxon>
        <taxon>Bivalvia</taxon>
        <taxon>Autobranchia</taxon>
        <taxon>Heteroconchia</taxon>
        <taxon>Euheterodonta</taxon>
        <taxon>Imparidentia</taxon>
        <taxon>Neoheterodontei</taxon>
        <taxon>Myida</taxon>
        <taxon>Dreissenoidea</taxon>
        <taxon>Dreissenidae</taxon>
        <taxon>Dreissena</taxon>
    </lineage>
</organism>
<evidence type="ECO:0000313" key="2">
    <source>
        <dbReference type="Proteomes" id="UP000828390"/>
    </source>
</evidence>
<reference evidence="1" key="1">
    <citation type="journal article" date="2019" name="bioRxiv">
        <title>The Genome of the Zebra Mussel, Dreissena polymorpha: A Resource for Invasive Species Research.</title>
        <authorList>
            <person name="McCartney M.A."/>
            <person name="Auch B."/>
            <person name="Kono T."/>
            <person name="Mallez S."/>
            <person name="Zhang Y."/>
            <person name="Obille A."/>
            <person name="Becker A."/>
            <person name="Abrahante J.E."/>
            <person name="Garbe J."/>
            <person name="Badalamenti J.P."/>
            <person name="Herman A."/>
            <person name="Mangelson H."/>
            <person name="Liachko I."/>
            <person name="Sullivan S."/>
            <person name="Sone E.D."/>
            <person name="Koren S."/>
            <person name="Silverstein K.A.T."/>
            <person name="Beckman K.B."/>
            <person name="Gohl D.M."/>
        </authorList>
    </citation>
    <scope>NUCLEOTIDE SEQUENCE</scope>
    <source>
        <strain evidence="1">Duluth1</strain>
        <tissue evidence="1">Whole animal</tissue>
    </source>
</reference>
<name>A0A9D4DUR9_DREPO</name>
<comment type="caution">
    <text evidence="1">The sequence shown here is derived from an EMBL/GenBank/DDBJ whole genome shotgun (WGS) entry which is preliminary data.</text>
</comment>
<dbReference type="Proteomes" id="UP000828390">
    <property type="component" value="Unassembled WGS sequence"/>
</dbReference>
<dbReference type="AlphaFoldDB" id="A0A9D4DUR9"/>
<reference evidence="1" key="2">
    <citation type="submission" date="2020-11" db="EMBL/GenBank/DDBJ databases">
        <authorList>
            <person name="McCartney M.A."/>
            <person name="Auch B."/>
            <person name="Kono T."/>
            <person name="Mallez S."/>
            <person name="Becker A."/>
            <person name="Gohl D.M."/>
            <person name="Silverstein K.A.T."/>
            <person name="Koren S."/>
            <person name="Bechman K.B."/>
            <person name="Herman A."/>
            <person name="Abrahante J.E."/>
            <person name="Garbe J."/>
        </authorList>
    </citation>
    <scope>NUCLEOTIDE SEQUENCE</scope>
    <source>
        <strain evidence="1">Duluth1</strain>
        <tissue evidence="1">Whole animal</tissue>
    </source>
</reference>